<dbReference type="Pfam" id="PF17802">
    <property type="entry name" value="SpaA"/>
    <property type="match status" value="1"/>
</dbReference>
<reference evidence="4 5" key="1">
    <citation type="submission" date="2016-10" db="EMBL/GenBank/DDBJ databases">
        <authorList>
            <person name="de Groot N.N."/>
        </authorList>
    </citation>
    <scope>NUCLEOTIDE SEQUENCE [LARGE SCALE GENOMIC DNA]</scope>
    <source>
        <strain evidence="4 5">Sb04</strain>
    </source>
</reference>
<dbReference type="EMBL" id="FNJK01000004">
    <property type="protein sequence ID" value="SDP03603.1"/>
    <property type="molecule type" value="Genomic_DNA"/>
</dbReference>
<keyword evidence="1" id="KW-1133">Transmembrane helix</keyword>
<feature type="transmembrane region" description="Helical" evidence="1">
    <location>
        <begin position="436"/>
        <end position="454"/>
    </location>
</feature>
<keyword evidence="2" id="KW-0732">Signal</keyword>
<evidence type="ECO:0000256" key="1">
    <source>
        <dbReference type="SAM" id="Phobius"/>
    </source>
</evidence>
<name>A0A1H0PF20_STREI</name>
<evidence type="ECO:0000313" key="4">
    <source>
        <dbReference type="EMBL" id="SDP03603.1"/>
    </source>
</evidence>
<evidence type="ECO:0000256" key="2">
    <source>
        <dbReference type="SAM" id="SignalP"/>
    </source>
</evidence>
<dbReference type="NCBIfam" id="TIGR01167">
    <property type="entry name" value="LPXTG_anchor"/>
    <property type="match status" value="1"/>
</dbReference>
<gene>
    <name evidence="4" type="ORF">SAMN05216347_104125</name>
</gene>
<dbReference type="InterPro" id="IPR041033">
    <property type="entry name" value="SpaA_PFL_dom_1"/>
</dbReference>
<protein>
    <submittedName>
        <fullName evidence="4">LPXTG-motif cell wall anchor domain-containing protein</fullName>
    </submittedName>
</protein>
<dbReference type="OrthoDB" id="2199792at2"/>
<feature type="chain" id="PRO_5010234452" evidence="2">
    <location>
        <begin position="27"/>
        <end position="461"/>
    </location>
</feature>
<organism evidence="4 5">
    <name type="scientific">Streptococcus equinus</name>
    <name type="common">Streptococcus bovis</name>
    <dbReference type="NCBI Taxonomy" id="1335"/>
    <lineage>
        <taxon>Bacteria</taxon>
        <taxon>Bacillati</taxon>
        <taxon>Bacillota</taxon>
        <taxon>Bacilli</taxon>
        <taxon>Lactobacillales</taxon>
        <taxon>Streptococcaceae</taxon>
        <taxon>Streptococcus</taxon>
    </lineage>
</organism>
<evidence type="ECO:0000313" key="5">
    <source>
        <dbReference type="Proteomes" id="UP000183816"/>
    </source>
</evidence>
<dbReference type="InterPro" id="IPR013783">
    <property type="entry name" value="Ig-like_fold"/>
</dbReference>
<dbReference type="Gene3D" id="2.60.40.740">
    <property type="match status" value="1"/>
</dbReference>
<sequence>MKKIRNVIALLFSAFALFFASSQVFADTTGTITVQNASKGQTYTLYKLFDATVGSNGAIAYTLPSGKTLDTEGQTYFDVDTADNVTAKSGLDVSTGAFKTWAEGFGTIVGEPKTATSNTVTFDNLGFGYYFIKSSLGAVITVDSTNPNATINDKNTTAPSIPDGDGGKKILVGGSATDTTTAKVGDTVNYQIKFNATNYVTSSATDSKLITGYTITDTPSNVAIDGSSINVKVGNTTISSNITTSVDSNTGVMTINLTWASEGNSLYNSPAEVVITYNGVVKSGAADAAATNQADISYTTADGTTTFDDDDETTVNTYQFTLNKTDGTNSLTGAEFKLYDAADNGNEIKVVKVSDGHYRVAESGETGVVIEAGTATISGLKGGVTYYLEETKAPAGYNKLTRRKAVTVSSTETNTVEVENNKGVELPSTGSFGTKALYLVGAVAILVAFVYMIAKRRVKNI</sequence>
<feature type="signal peptide" evidence="2">
    <location>
        <begin position="1"/>
        <end position="26"/>
    </location>
</feature>
<dbReference type="AlphaFoldDB" id="A0A1H0PF20"/>
<proteinExistence type="predicted"/>
<dbReference type="RefSeq" id="WP_074482551.1">
    <property type="nucleotide sequence ID" value="NZ_FNJK01000004.1"/>
</dbReference>
<evidence type="ECO:0000259" key="3">
    <source>
        <dbReference type="Pfam" id="PF17802"/>
    </source>
</evidence>
<accession>A0A1H0PF20</accession>
<dbReference type="Proteomes" id="UP000183816">
    <property type="component" value="Unassembled WGS sequence"/>
</dbReference>
<keyword evidence="1" id="KW-0812">Transmembrane</keyword>
<keyword evidence="1" id="KW-0472">Membrane</keyword>
<feature type="domain" description="SpaA-like prealbumin fold" evidence="3">
    <location>
        <begin position="319"/>
        <end position="422"/>
    </location>
</feature>
<dbReference type="Gene3D" id="2.60.40.10">
    <property type="entry name" value="Immunoglobulins"/>
    <property type="match status" value="1"/>
</dbReference>